<dbReference type="PROSITE" id="PS51186">
    <property type="entry name" value="GNAT"/>
    <property type="match status" value="1"/>
</dbReference>
<dbReference type="InterPro" id="IPR016181">
    <property type="entry name" value="Acyl_CoA_acyltransferase"/>
</dbReference>
<dbReference type="Gene3D" id="3.40.630.30">
    <property type="match status" value="1"/>
</dbReference>
<evidence type="ECO:0000313" key="2">
    <source>
        <dbReference type="EMBL" id="RAV23227.1"/>
    </source>
</evidence>
<dbReference type="AlphaFoldDB" id="A0A329N0V2"/>
<gene>
    <name evidence="2" type="ORF">DQG23_03275</name>
</gene>
<dbReference type="RefSeq" id="WP_113029337.1">
    <property type="nucleotide sequence ID" value="NZ_QMFB01000001.1"/>
</dbReference>
<sequence>MNYPISYADEEEKNYVRRKLIEYNAQHVPEHLKTRYEEINLAIKDKDGTVVGGLLAVLCWNWIEVDILWVDLAYRQKGVGTQLLNKIEKIALEKNCTFIKLNTFSFQAPNFYRKNGYEQYALLEHAPEGASHYYFKKSIAPSAE</sequence>
<keyword evidence="3" id="KW-1185">Reference proteome</keyword>
<evidence type="ECO:0000259" key="1">
    <source>
        <dbReference type="PROSITE" id="PS51186"/>
    </source>
</evidence>
<name>A0A329N0V2_9BACL</name>
<dbReference type="Pfam" id="PF00583">
    <property type="entry name" value="Acetyltransf_1"/>
    <property type="match status" value="1"/>
</dbReference>
<dbReference type="OrthoDB" id="9787920at2"/>
<dbReference type="SUPFAM" id="SSF55729">
    <property type="entry name" value="Acyl-CoA N-acyltransferases (Nat)"/>
    <property type="match status" value="1"/>
</dbReference>
<feature type="domain" description="N-acetyltransferase" evidence="1">
    <location>
        <begin position="3"/>
        <end position="140"/>
    </location>
</feature>
<dbReference type="CDD" id="cd04301">
    <property type="entry name" value="NAT_SF"/>
    <property type="match status" value="1"/>
</dbReference>
<keyword evidence="2" id="KW-0808">Transferase</keyword>
<protein>
    <submittedName>
        <fullName evidence="2">GNAT family N-acetyltransferase</fullName>
    </submittedName>
</protein>
<proteinExistence type="predicted"/>
<accession>A0A329N0V2</accession>
<reference evidence="2 3" key="1">
    <citation type="journal article" date="2009" name="Int. J. Syst. Evol. Microbiol.">
        <title>Paenibacillus contaminans sp. nov., isolated from a contaminated laboratory plate.</title>
        <authorList>
            <person name="Chou J.H."/>
            <person name="Lee J.H."/>
            <person name="Lin M.C."/>
            <person name="Chang P.S."/>
            <person name="Arun A.B."/>
            <person name="Young C.C."/>
            <person name="Chen W.M."/>
        </authorList>
    </citation>
    <scope>NUCLEOTIDE SEQUENCE [LARGE SCALE GENOMIC DNA]</scope>
    <source>
        <strain evidence="2 3">CKOBP-6</strain>
    </source>
</reference>
<evidence type="ECO:0000313" key="3">
    <source>
        <dbReference type="Proteomes" id="UP000250369"/>
    </source>
</evidence>
<comment type="caution">
    <text evidence="2">The sequence shown here is derived from an EMBL/GenBank/DDBJ whole genome shotgun (WGS) entry which is preliminary data.</text>
</comment>
<dbReference type="GO" id="GO:0016747">
    <property type="term" value="F:acyltransferase activity, transferring groups other than amino-acyl groups"/>
    <property type="evidence" value="ECO:0007669"/>
    <property type="project" value="InterPro"/>
</dbReference>
<organism evidence="2 3">
    <name type="scientific">Paenibacillus contaminans</name>
    <dbReference type="NCBI Taxonomy" id="450362"/>
    <lineage>
        <taxon>Bacteria</taxon>
        <taxon>Bacillati</taxon>
        <taxon>Bacillota</taxon>
        <taxon>Bacilli</taxon>
        <taxon>Bacillales</taxon>
        <taxon>Paenibacillaceae</taxon>
        <taxon>Paenibacillus</taxon>
    </lineage>
</organism>
<dbReference type="InterPro" id="IPR000182">
    <property type="entry name" value="GNAT_dom"/>
</dbReference>
<dbReference type="Proteomes" id="UP000250369">
    <property type="component" value="Unassembled WGS sequence"/>
</dbReference>
<dbReference type="EMBL" id="QMFB01000001">
    <property type="protein sequence ID" value="RAV23227.1"/>
    <property type="molecule type" value="Genomic_DNA"/>
</dbReference>